<protein>
    <submittedName>
        <fullName evidence="2">Unannotated protein</fullName>
    </submittedName>
</protein>
<proteinExistence type="predicted"/>
<feature type="compositionally biased region" description="Basic residues" evidence="1">
    <location>
        <begin position="237"/>
        <end position="252"/>
    </location>
</feature>
<sequence length="285" mass="32084">MGNRSGVAPKCARRSPRLPNRRVEHPRHGSGQPRHHRLRPRQSHLGLSLAGFSRNPESGLARHRHRPDRHGLVAACRTPHPRAALCGTGGLLRTTHNRPLGGRCPRLGRSRRPRSGFLARCASGHPRQHRCRQARSDSDAAIDRDRSPVRRSRVPTHSPLRRRHRRHDRQGASGRAARPVPFGRTSSGCCRFRCRHSPHPRRHIVDGAAEVRRQPRRSPDSPAPRVGWTRSGFPRSFPHRSPRTGAARRRAPLSRCRAPCSSRRADGGSCLRLARSGSRLARYDR</sequence>
<feature type="region of interest" description="Disordered" evidence="1">
    <location>
        <begin position="201"/>
        <end position="268"/>
    </location>
</feature>
<gene>
    <name evidence="2" type="ORF">UFOPK1835_01404</name>
</gene>
<evidence type="ECO:0000256" key="1">
    <source>
        <dbReference type="SAM" id="MobiDB-lite"/>
    </source>
</evidence>
<feature type="region of interest" description="Disordered" evidence="1">
    <location>
        <begin position="123"/>
        <end position="182"/>
    </location>
</feature>
<feature type="region of interest" description="Disordered" evidence="1">
    <location>
        <begin position="1"/>
        <end position="42"/>
    </location>
</feature>
<dbReference type="EMBL" id="CAEZUP010000064">
    <property type="protein sequence ID" value="CAB4615996.1"/>
    <property type="molecule type" value="Genomic_DNA"/>
</dbReference>
<feature type="compositionally biased region" description="Basic and acidic residues" evidence="1">
    <location>
        <begin position="134"/>
        <end position="148"/>
    </location>
</feature>
<feature type="compositionally biased region" description="Low complexity" evidence="1">
    <location>
        <begin position="254"/>
        <end position="268"/>
    </location>
</feature>
<name>A0A6J6HSG0_9ZZZZ</name>
<feature type="compositionally biased region" description="Basic and acidic residues" evidence="1">
    <location>
        <begin position="203"/>
        <end position="219"/>
    </location>
</feature>
<dbReference type="AlphaFoldDB" id="A0A6J6HSG0"/>
<feature type="compositionally biased region" description="Basic residues" evidence="1">
    <location>
        <begin position="149"/>
        <end position="168"/>
    </location>
</feature>
<feature type="compositionally biased region" description="Basic residues" evidence="1">
    <location>
        <begin position="11"/>
        <end position="20"/>
    </location>
</feature>
<feature type="compositionally biased region" description="Basic residues" evidence="1">
    <location>
        <begin position="33"/>
        <end position="42"/>
    </location>
</feature>
<evidence type="ECO:0000313" key="2">
    <source>
        <dbReference type="EMBL" id="CAB4615996.1"/>
    </source>
</evidence>
<reference evidence="2" key="1">
    <citation type="submission" date="2020-05" db="EMBL/GenBank/DDBJ databases">
        <authorList>
            <person name="Chiriac C."/>
            <person name="Salcher M."/>
            <person name="Ghai R."/>
            <person name="Kavagutti S V."/>
        </authorList>
    </citation>
    <scope>NUCLEOTIDE SEQUENCE</scope>
</reference>
<organism evidence="2">
    <name type="scientific">freshwater metagenome</name>
    <dbReference type="NCBI Taxonomy" id="449393"/>
    <lineage>
        <taxon>unclassified sequences</taxon>
        <taxon>metagenomes</taxon>
        <taxon>ecological metagenomes</taxon>
    </lineage>
</organism>
<accession>A0A6J6HSG0</accession>